<evidence type="ECO:0000313" key="2">
    <source>
        <dbReference type="Proteomes" id="UP000321532"/>
    </source>
</evidence>
<dbReference type="RefSeq" id="WP_146898104.1">
    <property type="nucleotide sequence ID" value="NZ_BJYS01000018.1"/>
</dbReference>
<dbReference type="Pfam" id="PF14054">
    <property type="entry name" value="DUF4249"/>
    <property type="match status" value="1"/>
</dbReference>
<evidence type="ECO:0008006" key="3">
    <source>
        <dbReference type="Google" id="ProtNLM"/>
    </source>
</evidence>
<accession>A0A512AYR4</accession>
<evidence type="ECO:0000313" key="1">
    <source>
        <dbReference type="EMBL" id="GEO04840.1"/>
    </source>
</evidence>
<dbReference type="OrthoDB" id="1117499at2"/>
<protein>
    <recommendedName>
        <fullName evidence="3">DUF4249 domain-containing protein</fullName>
    </recommendedName>
</protein>
<sequence>MRIRLTKYSLFWSLLTLSVLPYGCNMEKNFEVDLPVMAPQLVAECYLEPGKPYRLTLTESTNYLAAPDIPLVKEATVVIFYQGRPDTLRYAPFYDKFSRKYYTHASITKMQGKPGDTYRLEITDKQGRKLTGTTTVLPVVPLDTVEYTYNDRKKAFLVAKFFDPGNTANYYFFSVQRDSVNNRAEIDYTADDQISNGRASAFGTGYDFEKDDTVFVSLYHLEKPYYEFFNSVEGARDANGNPFAQPATVISTVQGGYGVFTNLVYDQKMIILK</sequence>
<reference evidence="1 2" key="1">
    <citation type="submission" date="2019-07" db="EMBL/GenBank/DDBJ databases">
        <title>Whole genome shotgun sequence of Adhaeribacter aerolatus NBRC 106133.</title>
        <authorList>
            <person name="Hosoyama A."/>
            <person name="Uohara A."/>
            <person name="Ohji S."/>
            <person name="Ichikawa N."/>
        </authorList>
    </citation>
    <scope>NUCLEOTIDE SEQUENCE [LARGE SCALE GENOMIC DNA]</scope>
    <source>
        <strain evidence="1 2">NBRC 106133</strain>
    </source>
</reference>
<gene>
    <name evidence="1" type="ORF">AAE02nite_25040</name>
</gene>
<comment type="caution">
    <text evidence="1">The sequence shown here is derived from an EMBL/GenBank/DDBJ whole genome shotgun (WGS) entry which is preliminary data.</text>
</comment>
<dbReference type="InterPro" id="IPR025345">
    <property type="entry name" value="DUF4249"/>
</dbReference>
<dbReference type="EMBL" id="BJYS01000018">
    <property type="protein sequence ID" value="GEO04840.1"/>
    <property type="molecule type" value="Genomic_DNA"/>
</dbReference>
<dbReference type="AlphaFoldDB" id="A0A512AYR4"/>
<dbReference type="Proteomes" id="UP000321532">
    <property type="component" value="Unassembled WGS sequence"/>
</dbReference>
<organism evidence="1 2">
    <name type="scientific">Adhaeribacter aerolatus</name>
    <dbReference type="NCBI Taxonomy" id="670289"/>
    <lineage>
        <taxon>Bacteria</taxon>
        <taxon>Pseudomonadati</taxon>
        <taxon>Bacteroidota</taxon>
        <taxon>Cytophagia</taxon>
        <taxon>Cytophagales</taxon>
        <taxon>Hymenobacteraceae</taxon>
        <taxon>Adhaeribacter</taxon>
    </lineage>
</organism>
<proteinExistence type="predicted"/>
<name>A0A512AYR4_9BACT</name>
<keyword evidence="2" id="KW-1185">Reference proteome</keyword>